<reference evidence="3" key="1">
    <citation type="journal article" date="2019" name="Int. J. Syst. Evol. Microbiol.">
        <title>The Global Catalogue of Microorganisms (GCM) 10K type strain sequencing project: providing services to taxonomists for standard genome sequencing and annotation.</title>
        <authorList>
            <consortium name="The Broad Institute Genomics Platform"/>
            <consortium name="The Broad Institute Genome Sequencing Center for Infectious Disease"/>
            <person name="Wu L."/>
            <person name="Ma J."/>
        </authorList>
    </citation>
    <scope>NUCLEOTIDE SEQUENCE [LARGE SCALE GENOMIC DNA]</scope>
    <source>
        <strain evidence="3">JCM 17986</strain>
    </source>
</reference>
<dbReference type="Proteomes" id="UP001500466">
    <property type="component" value="Unassembled WGS sequence"/>
</dbReference>
<dbReference type="PANTHER" id="PTHR39441">
    <property type="entry name" value="DUF2252 DOMAIN-CONTAINING PROTEIN"/>
    <property type="match status" value="1"/>
</dbReference>
<evidence type="ECO:0000313" key="2">
    <source>
        <dbReference type="EMBL" id="GAA4982105.1"/>
    </source>
</evidence>
<proteinExistence type="predicted"/>
<name>A0ABP9HY23_9ACTN</name>
<organism evidence="2 3">
    <name type="scientific">Yinghuangia aomiensis</name>
    <dbReference type="NCBI Taxonomy" id="676205"/>
    <lineage>
        <taxon>Bacteria</taxon>
        <taxon>Bacillati</taxon>
        <taxon>Actinomycetota</taxon>
        <taxon>Actinomycetes</taxon>
        <taxon>Kitasatosporales</taxon>
        <taxon>Streptomycetaceae</taxon>
        <taxon>Yinghuangia</taxon>
    </lineage>
</organism>
<keyword evidence="3" id="KW-1185">Reference proteome</keyword>
<evidence type="ECO:0000256" key="1">
    <source>
        <dbReference type="SAM" id="MobiDB-lite"/>
    </source>
</evidence>
<dbReference type="EMBL" id="BAABHS010000024">
    <property type="protein sequence ID" value="GAA4982105.1"/>
    <property type="molecule type" value="Genomic_DNA"/>
</dbReference>
<feature type="compositionally biased region" description="Basic residues" evidence="1">
    <location>
        <begin position="17"/>
        <end position="31"/>
    </location>
</feature>
<accession>A0ABP9HY23</accession>
<dbReference type="InterPro" id="IPR018721">
    <property type="entry name" value="DUF2252"/>
</dbReference>
<protein>
    <submittedName>
        <fullName evidence="2">DUF2252 domain-containing protein</fullName>
    </submittedName>
</protein>
<comment type="caution">
    <text evidence="2">The sequence shown here is derived from an EMBL/GenBank/DDBJ whole genome shotgun (WGS) entry which is preliminary data.</text>
</comment>
<dbReference type="PANTHER" id="PTHR39441:SF1">
    <property type="entry name" value="DUF2252 DOMAIN-CONTAINING PROTEIN"/>
    <property type="match status" value="1"/>
</dbReference>
<gene>
    <name evidence="2" type="ORF">GCM10023205_59360</name>
</gene>
<feature type="region of interest" description="Disordered" evidence="1">
    <location>
        <begin position="1"/>
        <end position="48"/>
    </location>
</feature>
<dbReference type="RefSeq" id="WP_345678805.1">
    <property type="nucleotide sequence ID" value="NZ_BAABHS010000024.1"/>
</dbReference>
<dbReference type="Pfam" id="PF10009">
    <property type="entry name" value="DUF2252"/>
    <property type="match status" value="1"/>
</dbReference>
<evidence type="ECO:0000313" key="3">
    <source>
        <dbReference type="Proteomes" id="UP001500466"/>
    </source>
</evidence>
<sequence length="473" mass="52827">MARKPLKSPKTGPWLSPRKRAERGKAARKAAPRASHAVFEPGPDRFDPVDVIEKQSDSRVPELVPIRYGRMSESPFRFYRGAAAIMARDLAGTPVSGLRTQLCGDAHLLNFRLLASPERHLLFDINDFDETLPGPWEWDVKRLAASMVIASRENGFTDKERARIVQATVRSYRERMRTFAGMRNLDIWYAKADAEQVQAVADGRLHKRGRKQLAESLAKARKRDSLQAFEKLTEVVDGERRITSSPPVVERIEDLLPGLEGAALQKMLTELITRYSHSLQTDRRHLLEQFRLVDMARKVVGVGSVGTRCWIILLLGRDGEDPLFLQAKEADESVLAEHAGATGFATQGERVVAGQRLMQAASDIFLGWERVNAPDGVQRDFYVRQLRDWKGIAEPSLMVPRGLRLFGELCGATLARAHARSGDPIAIGAYLGRSDVFDRALADFAEAYADRNERDHQALLDAVKEGRVSAQSA</sequence>